<dbReference type="Gene3D" id="2.40.10.10">
    <property type="entry name" value="Trypsin-like serine proteases"/>
    <property type="match status" value="2"/>
</dbReference>
<keyword evidence="4" id="KW-1185">Reference proteome</keyword>
<dbReference type="Pfam" id="PF13365">
    <property type="entry name" value="Trypsin_2"/>
    <property type="match status" value="1"/>
</dbReference>
<keyword evidence="2" id="KW-1133">Transmembrane helix</keyword>
<dbReference type="Proteomes" id="UP000199516">
    <property type="component" value="Unassembled WGS sequence"/>
</dbReference>
<dbReference type="RefSeq" id="WP_091656870.1">
    <property type="nucleotide sequence ID" value="NZ_FONT01000001.1"/>
</dbReference>
<dbReference type="GO" id="GO:0004252">
    <property type="term" value="F:serine-type endopeptidase activity"/>
    <property type="evidence" value="ECO:0007669"/>
    <property type="project" value="InterPro"/>
</dbReference>
<dbReference type="InterPro" id="IPR043504">
    <property type="entry name" value="Peptidase_S1_PA_chymotrypsin"/>
</dbReference>
<keyword evidence="1" id="KW-0378">Hydrolase</keyword>
<dbReference type="InterPro" id="IPR009003">
    <property type="entry name" value="Peptidase_S1_PA"/>
</dbReference>
<evidence type="ECO:0000313" key="4">
    <source>
        <dbReference type="Proteomes" id="UP000199516"/>
    </source>
</evidence>
<gene>
    <name evidence="3" type="ORF">SAMN05192532_101492</name>
</gene>
<keyword evidence="2" id="KW-0472">Membrane</keyword>
<name>A0A1I1ZZA7_9BACI</name>
<dbReference type="PANTHER" id="PTHR22939">
    <property type="entry name" value="SERINE PROTEASE FAMILY S1C HTRA-RELATED"/>
    <property type="match status" value="1"/>
</dbReference>
<dbReference type="OrthoDB" id="9766361at2"/>
<feature type="transmembrane region" description="Helical" evidence="2">
    <location>
        <begin position="56"/>
        <end position="76"/>
    </location>
</feature>
<reference evidence="3 4" key="1">
    <citation type="submission" date="2016-10" db="EMBL/GenBank/DDBJ databases">
        <authorList>
            <person name="de Groot N.N."/>
        </authorList>
    </citation>
    <scope>NUCLEOTIDE SEQUENCE [LARGE SCALE GENOMIC DNA]</scope>
    <source>
        <strain evidence="3 4">DSM 23995</strain>
    </source>
</reference>
<sequence>MSDKSKGSYKNELYDERFENMSYEEFREAIEEDRDTKEGQRTDKDKNIKKKKRNGIRLIAVLLTFVLIFQGIAVLFDTFRIDAIDFLKTSYELSKDETVQEWKQSVVVIQGEGPFGRSKGTGFIISSDGLLLTNHHVIENQKTVGVSTEDGEIYNGELIGSDEEKDLALLNINGENHPFLQLQEKRADESAHIFVIGNPLSFTKIANEGHILGEERTNEKALGISAPIYRGNSGSPVITESGEVTGVVYAKKTIQESNQESIGLAVPIEDVHTFLHEHLPERKE</sequence>
<dbReference type="PANTHER" id="PTHR22939:SF129">
    <property type="entry name" value="SERINE PROTEASE HTRA2, MITOCHONDRIAL"/>
    <property type="match status" value="1"/>
</dbReference>
<dbReference type="GO" id="GO:0006508">
    <property type="term" value="P:proteolysis"/>
    <property type="evidence" value="ECO:0007669"/>
    <property type="project" value="InterPro"/>
</dbReference>
<accession>A0A1I1ZZA7</accession>
<dbReference type="STRING" id="930128.SAMN05192532_101492"/>
<keyword evidence="1" id="KW-0645">Protease</keyword>
<dbReference type="EMBL" id="FONT01000001">
    <property type="protein sequence ID" value="SFE36043.1"/>
    <property type="molecule type" value="Genomic_DNA"/>
</dbReference>
<evidence type="ECO:0000256" key="1">
    <source>
        <dbReference type="ARBA" id="ARBA00022825"/>
    </source>
</evidence>
<protein>
    <submittedName>
        <fullName evidence="3">Trypsin-like peptidase domain-containing protein</fullName>
    </submittedName>
</protein>
<dbReference type="AlphaFoldDB" id="A0A1I1ZZA7"/>
<keyword evidence="1" id="KW-0720">Serine protease</keyword>
<organism evidence="3 4">
    <name type="scientific">Alteribacillus iranensis</name>
    <dbReference type="NCBI Taxonomy" id="930128"/>
    <lineage>
        <taxon>Bacteria</taxon>
        <taxon>Bacillati</taxon>
        <taxon>Bacillota</taxon>
        <taxon>Bacilli</taxon>
        <taxon>Bacillales</taxon>
        <taxon>Bacillaceae</taxon>
        <taxon>Alteribacillus</taxon>
    </lineage>
</organism>
<keyword evidence="2" id="KW-0812">Transmembrane</keyword>
<dbReference type="InterPro" id="IPR001940">
    <property type="entry name" value="Peptidase_S1C"/>
</dbReference>
<proteinExistence type="predicted"/>
<dbReference type="PRINTS" id="PR00834">
    <property type="entry name" value="PROTEASES2C"/>
</dbReference>
<evidence type="ECO:0000313" key="3">
    <source>
        <dbReference type="EMBL" id="SFE36043.1"/>
    </source>
</evidence>
<evidence type="ECO:0000256" key="2">
    <source>
        <dbReference type="SAM" id="Phobius"/>
    </source>
</evidence>
<dbReference type="SUPFAM" id="SSF50494">
    <property type="entry name" value="Trypsin-like serine proteases"/>
    <property type="match status" value="1"/>
</dbReference>